<keyword evidence="3" id="KW-0809">Transit peptide</keyword>
<proteinExistence type="predicted"/>
<dbReference type="InterPro" id="IPR015324">
    <property type="entry name" value="Ribosomal_Rsm22-like"/>
</dbReference>
<evidence type="ECO:0000313" key="12">
    <source>
        <dbReference type="Proteomes" id="UP001642720"/>
    </source>
</evidence>
<feature type="region of interest" description="Disordered" evidence="9">
    <location>
        <begin position="526"/>
        <end position="553"/>
    </location>
</feature>
<dbReference type="Pfam" id="PF09243">
    <property type="entry name" value="Rsm22"/>
    <property type="match status" value="1"/>
</dbReference>
<evidence type="ECO:0000256" key="8">
    <source>
        <dbReference type="SAM" id="Coils"/>
    </source>
</evidence>
<evidence type="ECO:0000256" key="3">
    <source>
        <dbReference type="ARBA" id="ARBA00022946"/>
    </source>
</evidence>
<feature type="domain" description="Thioredoxin" evidence="10">
    <location>
        <begin position="28"/>
        <end position="152"/>
    </location>
</feature>
<keyword evidence="4" id="KW-0408">Iron</keyword>
<dbReference type="CDD" id="cd02947">
    <property type="entry name" value="TRX_family"/>
    <property type="match status" value="1"/>
</dbReference>
<dbReference type="PROSITE" id="PS00194">
    <property type="entry name" value="THIOREDOXIN_1"/>
    <property type="match status" value="1"/>
</dbReference>
<protein>
    <submittedName>
        <fullName evidence="11">37S ribosomal protein S22</fullName>
    </submittedName>
</protein>
<organism evidence="11 12">
    <name type="scientific">Trichoderma ghanense</name>
    <dbReference type="NCBI Taxonomy" id="65468"/>
    <lineage>
        <taxon>Eukaryota</taxon>
        <taxon>Fungi</taxon>
        <taxon>Dikarya</taxon>
        <taxon>Ascomycota</taxon>
        <taxon>Pezizomycotina</taxon>
        <taxon>Sordariomycetes</taxon>
        <taxon>Hypocreomycetidae</taxon>
        <taxon>Hypocreales</taxon>
        <taxon>Hypocreaceae</taxon>
        <taxon>Trichoderma</taxon>
    </lineage>
</organism>
<feature type="region of interest" description="Disordered" evidence="9">
    <location>
        <begin position="973"/>
        <end position="1042"/>
    </location>
</feature>
<name>A0ABY2GZJ5_9HYPO</name>
<comment type="subcellular location">
    <subcellularLocation>
        <location evidence="1">Mitochondrion</location>
    </subcellularLocation>
</comment>
<dbReference type="EMBL" id="PPTA01000009">
    <property type="protein sequence ID" value="TFB01388.1"/>
    <property type="molecule type" value="Genomic_DNA"/>
</dbReference>
<keyword evidence="11" id="KW-0689">Ribosomal protein</keyword>
<feature type="coiled-coil region" evidence="8">
    <location>
        <begin position="428"/>
        <end position="455"/>
    </location>
</feature>
<keyword evidence="6" id="KW-0496">Mitochondrion</keyword>
<evidence type="ECO:0000256" key="5">
    <source>
        <dbReference type="ARBA" id="ARBA00023014"/>
    </source>
</evidence>
<evidence type="ECO:0000256" key="9">
    <source>
        <dbReference type="SAM" id="MobiDB-lite"/>
    </source>
</evidence>
<feature type="region of interest" description="Disordered" evidence="9">
    <location>
        <begin position="218"/>
        <end position="249"/>
    </location>
</feature>
<dbReference type="InterPro" id="IPR052571">
    <property type="entry name" value="Mt_RNA_Methyltransferase"/>
</dbReference>
<evidence type="ECO:0000313" key="11">
    <source>
        <dbReference type="EMBL" id="TFB01388.1"/>
    </source>
</evidence>
<feature type="compositionally biased region" description="Low complexity" evidence="9">
    <location>
        <begin position="226"/>
        <end position="249"/>
    </location>
</feature>
<dbReference type="RefSeq" id="XP_073557589.1">
    <property type="nucleotide sequence ID" value="XM_073703902.1"/>
</dbReference>
<evidence type="ECO:0000256" key="6">
    <source>
        <dbReference type="ARBA" id="ARBA00023128"/>
    </source>
</evidence>
<dbReference type="InterPro" id="IPR017937">
    <property type="entry name" value="Thioredoxin_CS"/>
</dbReference>
<evidence type="ECO:0000259" key="10">
    <source>
        <dbReference type="PROSITE" id="PS51352"/>
    </source>
</evidence>
<dbReference type="PANTHER" id="PTHR13184">
    <property type="entry name" value="37S RIBOSOMAL PROTEIN S22"/>
    <property type="match status" value="1"/>
</dbReference>
<comment type="caution">
    <text evidence="11">The sequence shown here is derived from an EMBL/GenBank/DDBJ whole genome shotgun (WGS) entry which is preliminary data.</text>
</comment>
<evidence type="ECO:0000256" key="7">
    <source>
        <dbReference type="ARBA" id="ARBA00045681"/>
    </source>
</evidence>
<dbReference type="PRINTS" id="PR00421">
    <property type="entry name" value="THIOREDOXIN"/>
</dbReference>
<accession>A0ABY2GZJ5</accession>
<keyword evidence="2" id="KW-0479">Metal-binding</keyword>
<dbReference type="Gene3D" id="3.40.30.10">
    <property type="entry name" value="Glutaredoxin"/>
    <property type="match status" value="1"/>
</dbReference>
<evidence type="ECO:0000256" key="1">
    <source>
        <dbReference type="ARBA" id="ARBA00004173"/>
    </source>
</evidence>
<keyword evidence="11" id="KW-0687">Ribonucleoprotein</keyword>
<dbReference type="PANTHER" id="PTHR13184:SF5">
    <property type="entry name" value="METHYLTRANSFERASE-LIKE PROTEIN 17, MITOCHONDRIAL"/>
    <property type="match status" value="1"/>
</dbReference>
<evidence type="ECO:0000256" key="2">
    <source>
        <dbReference type="ARBA" id="ARBA00022723"/>
    </source>
</evidence>
<dbReference type="GO" id="GO:0005840">
    <property type="term" value="C:ribosome"/>
    <property type="evidence" value="ECO:0007669"/>
    <property type="project" value="UniProtKB-KW"/>
</dbReference>
<feature type="compositionally biased region" description="Basic residues" evidence="9">
    <location>
        <begin position="986"/>
        <end position="995"/>
    </location>
</feature>
<keyword evidence="8" id="KW-0175">Coiled coil</keyword>
<keyword evidence="12" id="KW-1185">Reference proteome</keyword>
<evidence type="ECO:0000256" key="4">
    <source>
        <dbReference type="ARBA" id="ARBA00023004"/>
    </source>
</evidence>
<comment type="function">
    <text evidence="7">Mitochondrial ribosome (mitoribosome) assembly factor. Binds at the interface of the head and body domains of the mitochondrial small ribosomal subunit (mt-SSU), occluding the mRNA channel and preventing compaction of the head domain towards the body. Probable inactive methyltransferase: retains the characteristic folding and ability to bind S-adenosyl-L-methionine, but it probably lost its methyltransferase activity.</text>
</comment>
<dbReference type="PROSITE" id="PS51352">
    <property type="entry name" value="THIOREDOXIN_2"/>
    <property type="match status" value="1"/>
</dbReference>
<dbReference type="InterPro" id="IPR013766">
    <property type="entry name" value="Thioredoxin_domain"/>
</dbReference>
<dbReference type="GeneID" id="300578352"/>
<gene>
    <name evidence="11" type="ORF">CCMA1212_006697</name>
</gene>
<feature type="compositionally biased region" description="Basic and acidic residues" evidence="9">
    <location>
        <begin position="996"/>
        <end position="1006"/>
    </location>
</feature>
<dbReference type="Pfam" id="PF00085">
    <property type="entry name" value="Thioredoxin"/>
    <property type="match status" value="1"/>
</dbReference>
<dbReference type="SUPFAM" id="SSF52833">
    <property type="entry name" value="Thioredoxin-like"/>
    <property type="match status" value="1"/>
</dbReference>
<feature type="region of interest" description="Disordered" evidence="9">
    <location>
        <begin position="675"/>
        <end position="695"/>
    </location>
</feature>
<sequence>MIQRQMRKLATLKLDAFIHQQQQRILSHSITHNLACIYERIVTMSGPIHVQSDGEWQSLLSKNSVVVADFYADWCGPCKMIAPHFERLAKEHSRPNKVAFAKVNVDNQANIARTNGVTAMPTFVIFHNGSTVQTIRGANPSALTEAVTKAVSLSDGGKAEDVFKTPGRTLGGDGPVPGQRHWSVTVLLNVVMMLVGLYLTSLFSARQIDAYKGAEQSMFNPKRQQPPRGKPAAAGGPAPAGSARPQQQRSAFKTLADFSYQLNRRCISTSKAALQEPSDIPGSQSAEDIEKVVREAKQRFRDTLPKGYLNVEEYALYERLYGPPLRETAPEDVGIPTHADMEGQVTRLSDEGTLLRELEGGGFEEVIYRLPFASGEVEEPSASEQLSASDSAVEAVEEPLSYIDAVARNPREHEALQRLMQDFKASQKKQMEDEIAAARAEAEAEQEAYEMEEEDILFDEQDLSSPGAEMQVLSGEARRFHPYTLQGRFHGSPVEISLPQSSLVTPIRDLLDRTHLSHVKAAAEAAFGGPGLPTSPSTPEGKKNGQMGGVGLPPDQRHMTEIEADAFLASFLPPAYASVTSVLREVRRRLGSNWIQERLKRSENAGLSVLDAGAGGAGLVAWEQILNAEWDLLREKGEVKGSQPPGRKTVITGSDRLRHRLKSFLHNTTFLPRLPDYEHSGETTQGEHLDAGDKPQPRKSYDLIIASHLFLKEKQDHYRQAILNNLWTLLNKDGGVLIVIEKAHPRGFEAVAHVRDTLLKQFLLPQNGEPGIPAEELNPAFHREREAGHIIAPCTNHGTCPMYKEVGKSKGRKDYCYFNQRFTRPTFYTKMLGNSSNTQGDVEFSYVAIQRGHSKADQRPGWKATEQAFAGYEHSQESPDMQSLPRMVLPPLKRKGHVTLDVCTPEGKIERWTVPKSFSKLAYHDARKSHWGDLWALGAKTKVARSVRVGSGVDDGGKRAEGGKKPRKVEITMDGGRLSANEKNARKERRSKGKRDRQTDLIKEILEAEDLEEREIEREMDGEVEEQLRLEEEEEEERKGRR</sequence>
<dbReference type="Proteomes" id="UP001642720">
    <property type="component" value="Unassembled WGS sequence"/>
</dbReference>
<feature type="compositionally biased region" description="Basic and acidic residues" evidence="9">
    <location>
        <begin position="1015"/>
        <end position="1030"/>
    </location>
</feature>
<dbReference type="InterPro" id="IPR029063">
    <property type="entry name" value="SAM-dependent_MTases_sf"/>
</dbReference>
<dbReference type="InterPro" id="IPR036249">
    <property type="entry name" value="Thioredoxin-like_sf"/>
</dbReference>
<keyword evidence="5" id="KW-0411">Iron-sulfur</keyword>
<reference evidence="11 12" key="1">
    <citation type="submission" date="2018-01" db="EMBL/GenBank/DDBJ databases">
        <title>Genome characterization of the sugarcane-associated fungus Trichoderma ghanense CCMA-1212 and their application in lignocelulose bioconversion.</title>
        <authorList>
            <person name="Steindorff A.S."/>
            <person name="Mendes T.D."/>
            <person name="Vilela E.S.D."/>
            <person name="Rodrigues D.S."/>
            <person name="Formighieri E.F."/>
            <person name="Melo I.S."/>
            <person name="Favaro L.C.L."/>
        </authorList>
    </citation>
    <scope>NUCLEOTIDE SEQUENCE [LARGE SCALE GENOMIC DNA]</scope>
    <source>
        <strain evidence="11 12">CCMA-1212</strain>
    </source>
</reference>
<dbReference type="SUPFAM" id="SSF53335">
    <property type="entry name" value="S-adenosyl-L-methionine-dependent methyltransferases"/>
    <property type="match status" value="1"/>
</dbReference>